<name>A0A091DF76_FUKDA</name>
<dbReference type="AlphaFoldDB" id="A0A091DF76"/>
<gene>
    <name evidence="2" type="ORF">H920_07887</name>
</gene>
<dbReference type="Proteomes" id="UP000028990">
    <property type="component" value="Unassembled WGS sequence"/>
</dbReference>
<dbReference type="EMBL" id="KN122382">
    <property type="protein sequence ID" value="KFO30784.1"/>
    <property type="molecule type" value="Genomic_DNA"/>
</dbReference>
<evidence type="ECO:0000313" key="2">
    <source>
        <dbReference type="EMBL" id="KFO30784.1"/>
    </source>
</evidence>
<organism evidence="2 3">
    <name type="scientific">Fukomys damarensis</name>
    <name type="common">Damaraland mole rat</name>
    <name type="synonym">Cryptomys damarensis</name>
    <dbReference type="NCBI Taxonomy" id="885580"/>
    <lineage>
        <taxon>Eukaryota</taxon>
        <taxon>Metazoa</taxon>
        <taxon>Chordata</taxon>
        <taxon>Craniata</taxon>
        <taxon>Vertebrata</taxon>
        <taxon>Euteleostomi</taxon>
        <taxon>Mammalia</taxon>
        <taxon>Eutheria</taxon>
        <taxon>Euarchontoglires</taxon>
        <taxon>Glires</taxon>
        <taxon>Rodentia</taxon>
        <taxon>Hystricomorpha</taxon>
        <taxon>Bathyergidae</taxon>
        <taxon>Fukomys</taxon>
    </lineage>
</organism>
<reference evidence="2 3" key="1">
    <citation type="submission" date="2013-11" db="EMBL/GenBank/DDBJ databases">
        <title>The Damaraland mole rat (Fukomys damarensis) genome and evolution of African mole rats.</title>
        <authorList>
            <person name="Gladyshev V.N."/>
            <person name="Fang X."/>
        </authorList>
    </citation>
    <scope>NUCLEOTIDE SEQUENCE [LARGE SCALE GENOMIC DNA]</scope>
    <source>
        <tissue evidence="2">Liver</tissue>
    </source>
</reference>
<feature type="compositionally biased region" description="Basic and acidic residues" evidence="1">
    <location>
        <begin position="33"/>
        <end position="45"/>
    </location>
</feature>
<proteinExistence type="predicted"/>
<accession>A0A091DF76</accession>
<feature type="compositionally biased region" description="Polar residues" evidence="1">
    <location>
        <begin position="81"/>
        <end position="91"/>
    </location>
</feature>
<sequence length="115" mass="13081">MPPWRGPGASCSLTLGRRSAAAALDQKLQHSDEALTNRKQKHEESQALLDASQKEDWALSAYEESPEGQETRRRENKSLQEHISSLTNQVREGTRNLIEMKRVKKLVEQEKAEAR</sequence>
<evidence type="ECO:0000313" key="3">
    <source>
        <dbReference type="Proteomes" id="UP000028990"/>
    </source>
</evidence>
<feature type="compositionally biased region" description="Basic and acidic residues" evidence="1">
    <location>
        <begin position="69"/>
        <end position="80"/>
    </location>
</feature>
<feature type="region of interest" description="Disordered" evidence="1">
    <location>
        <begin position="33"/>
        <end position="92"/>
    </location>
</feature>
<evidence type="ECO:0000256" key="1">
    <source>
        <dbReference type="SAM" id="MobiDB-lite"/>
    </source>
</evidence>
<protein>
    <submittedName>
        <fullName evidence="2">Myosin-15</fullName>
    </submittedName>
</protein>
<keyword evidence="3" id="KW-1185">Reference proteome</keyword>